<dbReference type="InterPro" id="IPR045436">
    <property type="entry name" value="DUF6507"/>
</dbReference>
<protein>
    <submittedName>
        <fullName evidence="1">Uncharacterized protein</fullName>
    </submittedName>
</protein>
<dbReference type="OrthoDB" id="9894743at2"/>
<dbReference type="AlphaFoldDB" id="A0A3D9ZMJ9"/>
<dbReference type="RefSeq" id="WP_116068563.1">
    <property type="nucleotide sequence ID" value="NZ_BONB01000030.1"/>
</dbReference>
<reference evidence="1 2" key="1">
    <citation type="submission" date="2018-08" db="EMBL/GenBank/DDBJ databases">
        <title>Sequencing the genomes of 1000 actinobacteria strains.</title>
        <authorList>
            <person name="Klenk H.-P."/>
        </authorList>
    </citation>
    <scope>NUCLEOTIDE SEQUENCE [LARGE SCALE GENOMIC DNA]</scope>
    <source>
        <strain evidence="1 2">DSM 44099</strain>
    </source>
</reference>
<evidence type="ECO:0000313" key="2">
    <source>
        <dbReference type="Proteomes" id="UP000256913"/>
    </source>
</evidence>
<name>A0A3D9ZMJ9_9ACTN</name>
<evidence type="ECO:0000313" key="1">
    <source>
        <dbReference type="EMBL" id="REF97153.1"/>
    </source>
</evidence>
<gene>
    <name evidence="1" type="ORF">DFJ67_3150</name>
</gene>
<dbReference type="Pfam" id="PF20117">
    <property type="entry name" value="DUF6507"/>
    <property type="match status" value="1"/>
</dbReference>
<keyword evidence="2" id="KW-1185">Reference proteome</keyword>
<proteinExistence type="predicted"/>
<organism evidence="1 2">
    <name type="scientific">Asanoa ferruginea</name>
    <dbReference type="NCBI Taxonomy" id="53367"/>
    <lineage>
        <taxon>Bacteria</taxon>
        <taxon>Bacillati</taxon>
        <taxon>Actinomycetota</taxon>
        <taxon>Actinomycetes</taxon>
        <taxon>Micromonosporales</taxon>
        <taxon>Micromonosporaceae</taxon>
        <taxon>Asanoa</taxon>
    </lineage>
</organism>
<dbReference type="Proteomes" id="UP000256913">
    <property type="component" value="Unassembled WGS sequence"/>
</dbReference>
<comment type="caution">
    <text evidence="1">The sequence shown here is derived from an EMBL/GenBank/DDBJ whole genome shotgun (WGS) entry which is preliminary data.</text>
</comment>
<accession>A0A3D9ZMJ9</accession>
<sequence length="154" mass="15973">MARYRIEPLGVRQVVNTVDAYARDQLAKASESTQDAVEAATTHLDPMSPVRGLLSPFGLAVSGQLKAVYAATSDVLSAAANATNAYVEADLEMARRGANGEVYVSGSVGDRAQHAGAREAGGLAALPRQDADNARNGSHPSLADWLAQVNGGKP</sequence>
<dbReference type="EMBL" id="QUMQ01000001">
    <property type="protein sequence ID" value="REF97153.1"/>
    <property type="molecule type" value="Genomic_DNA"/>
</dbReference>